<name>A0A518RLG4_9SPHN</name>
<dbReference type="EMBL" id="CP042239">
    <property type="protein sequence ID" value="QDX28260.1"/>
    <property type="molecule type" value="Genomic_DNA"/>
</dbReference>
<dbReference type="OrthoDB" id="9804891at2"/>
<proteinExistence type="predicted"/>
<sequence>MPEPERPSPERHSDVAHRGVLVTGENGEDGPKAFYIHIEARPGKEAEVERMLRDIYGCVLDEPATGPWFGVRYSATTFGIFEAFPNIAGRDAHVAGGGGDIFRDKDRMNAILAYPAHVYRLDVLLNKMTAGK</sequence>
<dbReference type="Proteomes" id="UP000318055">
    <property type="component" value="Chromosome"/>
</dbReference>
<protein>
    <recommendedName>
        <fullName evidence="3">Antibiotic biosynthesis monooxygenase</fullName>
    </recommendedName>
</protein>
<reference evidence="1 2" key="1">
    <citation type="submission" date="2019-07" db="EMBL/GenBank/DDBJ databases">
        <title>Sphingomonas alkalisoli sp. nov., isolated from rhizosphere soil of Suaedae salsa.</title>
        <authorList>
            <person name="Zhang H."/>
            <person name="Xu L."/>
            <person name="Zhang J.-X."/>
            <person name="Sun J.-Q."/>
        </authorList>
    </citation>
    <scope>NUCLEOTIDE SEQUENCE [LARGE SCALE GENOMIC DNA]</scope>
    <source>
        <strain evidence="1 2">XS-10</strain>
    </source>
</reference>
<keyword evidence="2" id="KW-1185">Reference proteome</keyword>
<accession>A0A518RLG4</accession>
<gene>
    <name evidence="1" type="ORF">FPZ54_12600</name>
</gene>
<dbReference type="KEGG" id="ssua:FPZ54_12600"/>
<evidence type="ECO:0008006" key="3">
    <source>
        <dbReference type="Google" id="ProtNLM"/>
    </source>
</evidence>
<organism evidence="1 2">
    <name type="scientific">Sphingomonas suaedae</name>
    <dbReference type="NCBI Taxonomy" id="2599297"/>
    <lineage>
        <taxon>Bacteria</taxon>
        <taxon>Pseudomonadati</taxon>
        <taxon>Pseudomonadota</taxon>
        <taxon>Alphaproteobacteria</taxon>
        <taxon>Sphingomonadales</taxon>
        <taxon>Sphingomonadaceae</taxon>
        <taxon>Sphingomonas</taxon>
    </lineage>
</organism>
<dbReference type="SUPFAM" id="SSF54909">
    <property type="entry name" value="Dimeric alpha+beta barrel"/>
    <property type="match status" value="1"/>
</dbReference>
<evidence type="ECO:0000313" key="1">
    <source>
        <dbReference type="EMBL" id="QDX28260.1"/>
    </source>
</evidence>
<dbReference type="InterPro" id="IPR011008">
    <property type="entry name" value="Dimeric_a/b-barrel"/>
</dbReference>
<dbReference type="AlphaFoldDB" id="A0A518RLG4"/>
<dbReference type="Gene3D" id="3.30.70.100">
    <property type="match status" value="1"/>
</dbReference>
<evidence type="ECO:0000313" key="2">
    <source>
        <dbReference type="Proteomes" id="UP000318055"/>
    </source>
</evidence>